<feature type="transmembrane region" description="Helical" evidence="1">
    <location>
        <begin position="7"/>
        <end position="25"/>
    </location>
</feature>
<keyword evidence="1" id="KW-1133">Transmembrane helix</keyword>
<feature type="transmembrane region" description="Helical" evidence="1">
    <location>
        <begin position="31"/>
        <end position="52"/>
    </location>
</feature>
<keyword evidence="1" id="KW-0472">Membrane</keyword>
<organism evidence="2 3">
    <name type="scientific">Pseudoalteromonas ruthenica</name>
    <dbReference type="NCBI Taxonomy" id="151081"/>
    <lineage>
        <taxon>Bacteria</taxon>
        <taxon>Pseudomonadati</taxon>
        <taxon>Pseudomonadota</taxon>
        <taxon>Gammaproteobacteria</taxon>
        <taxon>Alteromonadales</taxon>
        <taxon>Pseudoalteromonadaceae</taxon>
        <taxon>Pseudoalteromonas</taxon>
    </lineage>
</organism>
<dbReference type="SUPFAM" id="SSF55961">
    <property type="entry name" value="Bet v1-like"/>
    <property type="match status" value="1"/>
</dbReference>
<dbReference type="EMBL" id="JXXZ01000013">
    <property type="protein sequence ID" value="KJY97093.1"/>
    <property type="molecule type" value="Genomic_DNA"/>
</dbReference>
<evidence type="ECO:0000313" key="3">
    <source>
        <dbReference type="Proteomes" id="UP000033664"/>
    </source>
</evidence>
<dbReference type="AlphaFoldDB" id="A0A0F4PPX9"/>
<evidence type="ECO:0000256" key="1">
    <source>
        <dbReference type="SAM" id="Phobius"/>
    </source>
</evidence>
<dbReference type="OrthoDB" id="118637at2"/>
<protein>
    <recommendedName>
        <fullName evidence="4">SRPBCC family protein</fullName>
    </recommendedName>
</protein>
<feature type="transmembrane region" description="Helical" evidence="1">
    <location>
        <begin position="72"/>
        <end position="89"/>
    </location>
</feature>
<sequence>MTEKFARHLGIVLGALYGLGFRLLWEVEALQFLGSLVTLSFMFLVPFVIGFIRIYCQCRVTPSLSYTKMITLAWQPIFVFLLVSVVTLLEGSICVAMALPAFMLCASLGGLAAGLCVRLVHRKKRGALFSIVVLPVIVAPLELHFLTRSATYVIEDSIDINAPAAAVWRQLATVSTIESNELPTTFASLIGVPKPIAADMSGQGVGAVRTSHWQKQVQFNEVITSWVENQQMTYRFDIDPERIPDNALDKHVKLGGKYFAPLDGGYFIEVLDSKRSRLTLRTRVEDNTHFGLYSRLWGEVIFHDFHTSLLQLMKTRAQADFAEHQS</sequence>
<dbReference type="GeneID" id="58229757"/>
<accession>A0A0F4PPX9</accession>
<proteinExistence type="predicted"/>
<comment type="caution">
    <text evidence="2">The sequence shown here is derived from an EMBL/GenBank/DDBJ whole genome shotgun (WGS) entry which is preliminary data.</text>
</comment>
<dbReference type="PATRIC" id="fig|151081.8.peg.627"/>
<reference evidence="2 3" key="1">
    <citation type="journal article" date="2015" name="BMC Genomics">
        <title>Genome mining reveals unlocked bioactive potential of marine Gram-negative bacteria.</title>
        <authorList>
            <person name="Machado H."/>
            <person name="Sonnenschein E.C."/>
            <person name="Melchiorsen J."/>
            <person name="Gram L."/>
        </authorList>
    </citation>
    <scope>NUCLEOTIDE SEQUENCE [LARGE SCALE GENOMIC DNA]</scope>
    <source>
        <strain evidence="2 3">S3137</strain>
    </source>
</reference>
<name>A0A0F4PPX9_9GAMM</name>
<evidence type="ECO:0000313" key="2">
    <source>
        <dbReference type="EMBL" id="KJY97093.1"/>
    </source>
</evidence>
<evidence type="ECO:0008006" key="4">
    <source>
        <dbReference type="Google" id="ProtNLM"/>
    </source>
</evidence>
<dbReference type="RefSeq" id="WP_045978493.1">
    <property type="nucleotide sequence ID" value="NZ_JXXY01000003.1"/>
</dbReference>
<keyword evidence="1" id="KW-0812">Transmembrane</keyword>
<dbReference type="eggNOG" id="ENOG502ZK8N">
    <property type="taxonomic scope" value="Bacteria"/>
</dbReference>
<feature type="transmembrane region" description="Helical" evidence="1">
    <location>
        <begin position="95"/>
        <end position="120"/>
    </location>
</feature>
<gene>
    <name evidence="2" type="ORF">TW72_14755</name>
</gene>
<dbReference type="Proteomes" id="UP000033664">
    <property type="component" value="Unassembled WGS sequence"/>
</dbReference>
<feature type="transmembrane region" description="Helical" evidence="1">
    <location>
        <begin position="127"/>
        <end position="146"/>
    </location>
</feature>
<keyword evidence="3" id="KW-1185">Reference proteome</keyword>